<dbReference type="HOGENOM" id="CLU_072493_0_2_2"/>
<reference evidence="4 5" key="1">
    <citation type="journal article" date="2003" name="Proc. Natl. Acad. Sci. U.S.A.">
        <title>The genome of Nanoarchaeum equitans: insights into early archaeal evolution and derived parasitism.</title>
        <authorList>
            <person name="Waters E."/>
            <person name="Hohn M.J."/>
            <person name="Ahel I."/>
            <person name="Graham D.E."/>
            <person name="Adams M.D."/>
            <person name="Barnstead M."/>
            <person name="Beeson K.Y."/>
            <person name="Bibbs L."/>
            <person name="Bolanos R."/>
            <person name="Keller M."/>
            <person name="Kretz K."/>
            <person name="Lin X."/>
            <person name="Mathur E."/>
            <person name="Ni J."/>
            <person name="Podar M."/>
            <person name="Richardson T."/>
            <person name="Sutton G.G."/>
            <person name="Simon M."/>
            <person name="Soll D."/>
            <person name="Stetter K.O."/>
            <person name="Short J.M."/>
            <person name="Noordewier M."/>
        </authorList>
    </citation>
    <scope>NUCLEOTIDE SEQUENCE [LARGE SCALE GENOMIC DNA]</scope>
    <source>
        <strain evidence="4 5">Kin4-M</strain>
    </source>
</reference>
<dbReference type="Gene3D" id="1.10.10.10">
    <property type="entry name" value="Winged helix-like DNA-binding domain superfamily/Winged helix DNA-binding domain"/>
    <property type="match status" value="1"/>
</dbReference>
<keyword evidence="5" id="KW-1185">Reference proteome</keyword>
<dbReference type="BioCyc" id="NEQU228908:GJB6-107-MONOMER"/>
<name>Q74MK1_NANEQ</name>
<dbReference type="InterPro" id="IPR011991">
    <property type="entry name" value="ArsR-like_HTH"/>
</dbReference>
<dbReference type="STRING" id="228908.NEQ098"/>
<evidence type="ECO:0000256" key="1">
    <source>
        <dbReference type="ARBA" id="ARBA00007287"/>
    </source>
</evidence>
<dbReference type="Pfam" id="PF11495">
    <property type="entry name" value="Regulator_TrmB"/>
    <property type="match status" value="1"/>
</dbReference>
<dbReference type="EMBL" id="AE017199">
    <property type="protein sequence ID" value="AAR38954.1"/>
    <property type="molecule type" value="Genomic_DNA"/>
</dbReference>
<dbReference type="CDD" id="cd00090">
    <property type="entry name" value="HTH_ARSR"/>
    <property type="match status" value="1"/>
</dbReference>
<protein>
    <submittedName>
        <fullName evidence="4">NEQ098</fullName>
    </submittedName>
</protein>
<evidence type="ECO:0000313" key="5">
    <source>
        <dbReference type="Proteomes" id="UP000000578"/>
    </source>
</evidence>
<dbReference type="Pfam" id="PF01978">
    <property type="entry name" value="TrmB"/>
    <property type="match status" value="1"/>
</dbReference>
<dbReference type="Gene3D" id="3.30.870.10">
    <property type="entry name" value="Endonuclease Chain A"/>
    <property type="match status" value="1"/>
</dbReference>
<dbReference type="EnsemblBacteria" id="AAR38954">
    <property type="protein sequence ID" value="AAR38954"/>
    <property type="gene ID" value="NEQ098"/>
</dbReference>
<dbReference type="Proteomes" id="UP000000578">
    <property type="component" value="Chromosome"/>
</dbReference>
<dbReference type="InterPro" id="IPR036390">
    <property type="entry name" value="WH_DNA-bd_sf"/>
</dbReference>
<feature type="domain" description="Transcription regulator TrmB C-terminal" evidence="3">
    <location>
        <begin position="131"/>
        <end position="249"/>
    </location>
</feature>
<organism evidence="4 5">
    <name type="scientific">Nanoarchaeum equitans (strain Kin4-M)</name>
    <dbReference type="NCBI Taxonomy" id="228908"/>
    <lineage>
        <taxon>Archaea</taxon>
        <taxon>Nanobdellota</taxon>
        <taxon>Candidatus Nanoarchaeia</taxon>
        <taxon>Nanoarchaeales</taxon>
        <taxon>Nanoarchaeaceae</taxon>
        <taxon>Nanoarchaeum</taxon>
    </lineage>
</organism>
<dbReference type="AlphaFoldDB" id="Q74MK1"/>
<gene>
    <name evidence="4" type="ordered locus">NEQ098</name>
</gene>
<dbReference type="KEGG" id="neq:NEQ098"/>
<dbReference type="InterPro" id="IPR002831">
    <property type="entry name" value="Tscrpt_reg_TrmB_N"/>
</dbReference>
<dbReference type="InterPro" id="IPR021586">
    <property type="entry name" value="Tscrpt_reg_TrmB_C"/>
</dbReference>
<accession>Q74MK1</accession>
<sequence>MINEDLVNTVRQIFGLNLYEARIWLALLAKGEATAGELSDMANVPRSRAYDILESLEKKGFVVMRLGKPIKYAAIPPREVFNRVKQRLLQEAQEKAKKLDLIAQSDLAAQLELLYKQGLKNLDITDNAASIRGRYSVYSQMEAMLRGAEEKVIIFTTETGAIRKVRAFEELFKQLYNRGVNIKMATKITERNVEYLKKIAPYVEIRDSDKINSRMIIVDGKEVLFMLNDDQNAYDQNDVGIWINSEFLAKALDSLVEYAFDKLPHFEKVLEKLKQK</sequence>
<evidence type="ECO:0000259" key="2">
    <source>
        <dbReference type="Pfam" id="PF01978"/>
    </source>
</evidence>
<comment type="similarity">
    <text evidence="1">Belongs to the transcriptional regulator TrmB family.</text>
</comment>
<evidence type="ECO:0000313" key="4">
    <source>
        <dbReference type="EMBL" id="AAR38954.1"/>
    </source>
</evidence>
<feature type="domain" description="Transcription regulator TrmB N-terminal" evidence="2">
    <location>
        <begin position="12"/>
        <end position="77"/>
    </location>
</feature>
<dbReference type="InterPro" id="IPR036388">
    <property type="entry name" value="WH-like_DNA-bd_sf"/>
</dbReference>
<dbReference type="PANTHER" id="PTHR34293:SF1">
    <property type="entry name" value="HTH-TYPE TRANSCRIPTIONAL REGULATOR TRMBL2"/>
    <property type="match status" value="1"/>
</dbReference>
<proteinExistence type="inferred from homology"/>
<dbReference type="SUPFAM" id="SSF46785">
    <property type="entry name" value="Winged helix' DNA-binding domain"/>
    <property type="match status" value="1"/>
</dbReference>
<dbReference type="InterPro" id="IPR051797">
    <property type="entry name" value="TrmB-like"/>
</dbReference>
<dbReference type="PANTHER" id="PTHR34293">
    <property type="entry name" value="HTH-TYPE TRANSCRIPTIONAL REGULATOR TRMBL2"/>
    <property type="match status" value="1"/>
</dbReference>
<evidence type="ECO:0000259" key="3">
    <source>
        <dbReference type="Pfam" id="PF11495"/>
    </source>
</evidence>